<keyword evidence="5" id="KW-1185">Reference proteome</keyword>
<dbReference type="KEGG" id="amur:ADH66_08955"/>
<dbReference type="EMBL" id="CP021422">
    <property type="protein sequence ID" value="ASB40772.1"/>
    <property type="molecule type" value="Genomic_DNA"/>
</dbReference>
<dbReference type="EMBL" id="CP065321">
    <property type="protein sequence ID" value="QQR30053.1"/>
    <property type="molecule type" value="Genomic_DNA"/>
</dbReference>
<evidence type="ECO:0000259" key="2">
    <source>
        <dbReference type="SMART" id="SM00646"/>
    </source>
</evidence>
<dbReference type="AlphaFoldDB" id="A0A1Z2XQQ4"/>
<dbReference type="PANTHER" id="PTHR30404:SF0">
    <property type="entry name" value="N-ACETYLMURAMOYL-L-ALANINE AMIDASE AMIC"/>
    <property type="match status" value="1"/>
</dbReference>
<keyword evidence="1" id="KW-0378">Hydrolase</keyword>
<reference evidence="4 6" key="3">
    <citation type="submission" date="2020-11" db="EMBL/GenBank/DDBJ databases">
        <title>Closed and high quality bacterial genomes of the OMM12 community.</title>
        <authorList>
            <person name="Marbouty M."/>
            <person name="Lamy-Besnier Q."/>
            <person name="Debarbieux L."/>
            <person name="Koszul R."/>
        </authorList>
    </citation>
    <scope>NUCLEOTIDE SEQUENCE [LARGE SCALE GENOMIC DNA]</scope>
    <source>
        <strain evidence="4 6">KB18</strain>
    </source>
</reference>
<dbReference type="SMART" id="SM00646">
    <property type="entry name" value="Ami_3"/>
    <property type="match status" value="1"/>
</dbReference>
<dbReference type="RefSeq" id="WP_066533386.1">
    <property type="nucleotide sequence ID" value="NZ_CAPVCI010000004.1"/>
</dbReference>
<gene>
    <name evidence="3" type="ORF">ADH66_08955</name>
    <name evidence="4" type="ORF">I5Q82_18995</name>
</gene>
<dbReference type="GO" id="GO:0030288">
    <property type="term" value="C:outer membrane-bounded periplasmic space"/>
    <property type="evidence" value="ECO:0007669"/>
    <property type="project" value="TreeGrafter"/>
</dbReference>
<dbReference type="Proteomes" id="UP000596035">
    <property type="component" value="Chromosome"/>
</dbReference>
<sequence>MKRKLGFTALFAASIILFVMQTMQAFGIVSFHADFFKKKGTVIVDAGHGGEDGGAVAVNGALEKDINLAIALELEKNLKQNNFDVIMIRSSDVSVGDQSLSTIAERKRSDTKSRLRTVEEAGECLLISIHQNHFSEGKYSGAQIFYSGNRPESAELAECIRQNIVDNLQPENKRENKQADGNIYLLKNCQVPAVLVECGFLSNKAETEKLCTESYQKEMAAAIYNGLIDYLQNNTEAVLAN</sequence>
<evidence type="ECO:0000313" key="5">
    <source>
        <dbReference type="Proteomes" id="UP000196710"/>
    </source>
</evidence>
<evidence type="ECO:0000313" key="4">
    <source>
        <dbReference type="EMBL" id="QQR30053.1"/>
    </source>
</evidence>
<dbReference type="Gene3D" id="3.40.630.40">
    <property type="entry name" value="Zn-dependent exopeptidases"/>
    <property type="match status" value="1"/>
</dbReference>
<evidence type="ECO:0000313" key="6">
    <source>
        <dbReference type="Proteomes" id="UP000596035"/>
    </source>
</evidence>
<organism evidence="4 6">
    <name type="scientific">Acutalibacter muris</name>
    <dbReference type="NCBI Taxonomy" id="1796620"/>
    <lineage>
        <taxon>Bacteria</taxon>
        <taxon>Bacillati</taxon>
        <taxon>Bacillota</taxon>
        <taxon>Clostridia</taxon>
        <taxon>Eubacteriales</taxon>
        <taxon>Acutalibacteraceae</taxon>
        <taxon>Acutalibacter</taxon>
    </lineage>
</organism>
<dbReference type="Pfam" id="PF01520">
    <property type="entry name" value="Amidase_3"/>
    <property type="match status" value="1"/>
</dbReference>
<proteinExistence type="predicted"/>
<dbReference type="GO" id="GO:0009253">
    <property type="term" value="P:peptidoglycan catabolic process"/>
    <property type="evidence" value="ECO:0007669"/>
    <property type="project" value="InterPro"/>
</dbReference>
<dbReference type="InterPro" id="IPR002508">
    <property type="entry name" value="MurNAc-LAA_cat"/>
</dbReference>
<evidence type="ECO:0000256" key="1">
    <source>
        <dbReference type="ARBA" id="ARBA00022801"/>
    </source>
</evidence>
<name>A0A1Z2XQQ4_9FIRM</name>
<protein>
    <submittedName>
        <fullName evidence="4">N-acetylmuramoyl-L-alanine amidase</fullName>
    </submittedName>
</protein>
<feature type="domain" description="MurNAc-LAA" evidence="2">
    <location>
        <begin position="101"/>
        <end position="228"/>
    </location>
</feature>
<reference evidence="5" key="2">
    <citation type="submission" date="2017-05" db="EMBL/GenBank/DDBJ databases">
        <title>Improved OligoMM genomes.</title>
        <authorList>
            <person name="Garzetti D."/>
        </authorList>
    </citation>
    <scope>NUCLEOTIDE SEQUENCE [LARGE SCALE GENOMIC DNA]</scope>
    <source>
        <strain evidence="5">KB18</strain>
    </source>
</reference>
<accession>A0A1Z2XQQ4</accession>
<evidence type="ECO:0000313" key="3">
    <source>
        <dbReference type="EMBL" id="ASB40772.1"/>
    </source>
</evidence>
<dbReference type="Proteomes" id="UP000196710">
    <property type="component" value="Chromosome"/>
</dbReference>
<reference evidence="3" key="1">
    <citation type="journal article" date="2017" name="Genome Announc.">
        <title>High-Quality Whole-Genome Sequences of the Oligo-Mouse-Microbiota Bacterial Community.</title>
        <authorList>
            <person name="Garzetti D."/>
            <person name="Brugiroux S."/>
            <person name="Bunk B."/>
            <person name="Pukall R."/>
            <person name="McCoy K.D."/>
            <person name="Macpherson A.J."/>
            <person name="Stecher B."/>
        </authorList>
    </citation>
    <scope>NUCLEOTIDE SEQUENCE</scope>
    <source>
        <strain evidence="3">KB18</strain>
    </source>
</reference>
<dbReference type="CDD" id="cd02696">
    <property type="entry name" value="MurNAc-LAA"/>
    <property type="match status" value="1"/>
</dbReference>
<dbReference type="InterPro" id="IPR050695">
    <property type="entry name" value="N-acetylmuramoyl_amidase_3"/>
</dbReference>
<dbReference type="PANTHER" id="PTHR30404">
    <property type="entry name" value="N-ACETYLMURAMOYL-L-ALANINE AMIDASE"/>
    <property type="match status" value="1"/>
</dbReference>
<dbReference type="SUPFAM" id="SSF53187">
    <property type="entry name" value="Zn-dependent exopeptidases"/>
    <property type="match status" value="1"/>
</dbReference>
<dbReference type="GO" id="GO:0008745">
    <property type="term" value="F:N-acetylmuramoyl-L-alanine amidase activity"/>
    <property type="evidence" value="ECO:0007669"/>
    <property type="project" value="InterPro"/>
</dbReference>